<dbReference type="RefSeq" id="XP_028491668.1">
    <property type="nucleotide sequence ID" value="XM_028635936.1"/>
</dbReference>
<feature type="transmembrane region" description="Helical" evidence="7">
    <location>
        <begin position="105"/>
        <end position="123"/>
    </location>
</feature>
<dbReference type="SMART" id="SM01021">
    <property type="entry name" value="Bac_rhodopsin"/>
    <property type="match status" value="1"/>
</dbReference>
<evidence type="ECO:0000256" key="3">
    <source>
        <dbReference type="ARBA" id="ARBA00022692"/>
    </source>
</evidence>
<feature type="transmembrane region" description="Helical" evidence="7">
    <location>
        <begin position="189"/>
        <end position="211"/>
    </location>
</feature>
<feature type="transmembrane region" description="Helical" evidence="7">
    <location>
        <begin position="31"/>
        <end position="51"/>
    </location>
</feature>
<evidence type="ECO:0008006" key="10">
    <source>
        <dbReference type="Google" id="ProtNLM"/>
    </source>
</evidence>
<feature type="transmembrane region" description="Helical" evidence="7">
    <location>
        <begin position="156"/>
        <end position="177"/>
    </location>
</feature>
<feature type="compositionally biased region" description="Polar residues" evidence="6">
    <location>
        <begin position="315"/>
        <end position="327"/>
    </location>
</feature>
<dbReference type="PANTHER" id="PTHR28286">
    <property type="match status" value="1"/>
</dbReference>
<dbReference type="SUPFAM" id="SSF81321">
    <property type="entry name" value="Family A G protein-coupled receptor-like"/>
    <property type="match status" value="1"/>
</dbReference>
<keyword evidence="5 7" id="KW-0472">Membrane</keyword>
<evidence type="ECO:0000256" key="4">
    <source>
        <dbReference type="ARBA" id="ARBA00022989"/>
    </source>
</evidence>
<dbReference type="InterPro" id="IPR043476">
    <property type="entry name" value="Yro2-like_7TM"/>
</dbReference>
<dbReference type="GO" id="GO:0005886">
    <property type="term" value="C:plasma membrane"/>
    <property type="evidence" value="ECO:0007669"/>
    <property type="project" value="TreeGrafter"/>
</dbReference>
<accession>A0A3M9Y2Z3</accession>
<comment type="subcellular location">
    <subcellularLocation>
        <location evidence="1">Membrane</location>
        <topology evidence="1">Multi-pass membrane protein</topology>
    </subcellularLocation>
</comment>
<keyword evidence="3 7" id="KW-0812">Transmembrane</keyword>
<dbReference type="Proteomes" id="UP000267145">
    <property type="component" value="Unassembled WGS sequence"/>
</dbReference>
<feature type="region of interest" description="Disordered" evidence="6">
    <location>
        <begin position="307"/>
        <end position="327"/>
    </location>
</feature>
<dbReference type="EMBL" id="RBVV01000137">
    <property type="protein sequence ID" value="RNJ53510.1"/>
    <property type="molecule type" value="Genomic_DNA"/>
</dbReference>
<reference evidence="8 9" key="1">
    <citation type="submission" date="2018-10" db="EMBL/GenBank/DDBJ databases">
        <title>Genome sequence of Verticillium nonalfalfae VnAa140.</title>
        <authorList>
            <person name="Stajich J.E."/>
            <person name="Kasson M.T."/>
        </authorList>
    </citation>
    <scope>NUCLEOTIDE SEQUENCE [LARGE SCALE GENOMIC DNA]</scope>
    <source>
        <strain evidence="8 9">VnAa140</strain>
    </source>
</reference>
<evidence type="ECO:0000256" key="5">
    <source>
        <dbReference type="ARBA" id="ARBA00023136"/>
    </source>
</evidence>
<evidence type="ECO:0000313" key="9">
    <source>
        <dbReference type="Proteomes" id="UP000267145"/>
    </source>
</evidence>
<organism evidence="8 9">
    <name type="scientific">Verticillium nonalfalfae</name>
    <dbReference type="NCBI Taxonomy" id="1051616"/>
    <lineage>
        <taxon>Eukaryota</taxon>
        <taxon>Fungi</taxon>
        <taxon>Dikarya</taxon>
        <taxon>Ascomycota</taxon>
        <taxon>Pezizomycotina</taxon>
        <taxon>Sordariomycetes</taxon>
        <taxon>Hypocreomycetidae</taxon>
        <taxon>Glomerellales</taxon>
        <taxon>Plectosphaerellaceae</taxon>
        <taxon>Verticillium</taxon>
    </lineage>
</organism>
<feature type="transmembrane region" description="Helical" evidence="7">
    <location>
        <begin position="223"/>
        <end position="244"/>
    </location>
</feature>
<dbReference type="PANTHER" id="PTHR28286:SF1">
    <property type="entry name" value="30 KDA HEAT SHOCK PROTEIN-RELATED"/>
    <property type="match status" value="1"/>
</dbReference>
<dbReference type="AlphaFoldDB" id="A0A3M9Y2Z3"/>
<keyword evidence="4 7" id="KW-1133">Transmembrane helix</keyword>
<name>A0A3M9Y2Z3_9PEZI</name>
<feature type="transmembrane region" description="Helical" evidence="7">
    <location>
        <begin position="63"/>
        <end position="85"/>
    </location>
</feature>
<evidence type="ECO:0000313" key="8">
    <source>
        <dbReference type="EMBL" id="RNJ53510.1"/>
    </source>
</evidence>
<dbReference type="CDD" id="cd15239">
    <property type="entry name" value="7tm_YRO2_fungal-like"/>
    <property type="match status" value="1"/>
</dbReference>
<keyword evidence="9" id="KW-1185">Reference proteome</keyword>
<evidence type="ECO:0000256" key="7">
    <source>
        <dbReference type="SAM" id="Phobius"/>
    </source>
</evidence>
<evidence type="ECO:0000256" key="6">
    <source>
        <dbReference type="SAM" id="MobiDB-lite"/>
    </source>
</evidence>
<evidence type="ECO:0000256" key="1">
    <source>
        <dbReference type="ARBA" id="ARBA00004141"/>
    </source>
</evidence>
<sequence>MGVILESRNDALDYNNAYTGQDHQSEGGSSWLFAVTAVFFVSFLAVAALSFKPRNGERIFHYLFTIALLTGTIAYFSMASGLAYRLISQANSDNNDIRQIYWGKYAFWAVAFPVVITALDLLSGVSWATIVYHVALSWIWVASYLFSAFTDTHYKWGFFVFGSLAWLLLSLSTLTSGRRGASRLGVSGHYFALAGFVNFLWFLYVLAFALTDAGYQIRVPGTHIWFGILDLLLVPVLAFAFVFLSGRWDYGRLNLHFTQFGRVPQHPGTFPEKVAPGVGATTTGPAGTTAGVGSGVGHHGVGHAGVGSDPAYTGTHGTNAAPVQQAV</sequence>
<dbReference type="GeneID" id="39605403"/>
<dbReference type="Gene3D" id="1.20.1070.10">
    <property type="entry name" value="Rhodopsin 7-helix transmembrane proteins"/>
    <property type="match status" value="1"/>
</dbReference>
<protein>
    <recommendedName>
        <fullName evidence="10">Ion channel activity</fullName>
    </recommendedName>
</protein>
<comment type="caution">
    <text evidence="8">The sequence shown here is derived from an EMBL/GenBank/DDBJ whole genome shotgun (WGS) entry which is preliminary data.</text>
</comment>
<gene>
    <name evidence="8" type="ORF">D7B24_001714</name>
</gene>
<dbReference type="GO" id="GO:0005783">
    <property type="term" value="C:endoplasmic reticulum"/>
    <property type="evidence" value="ECO:0007669"/>
    <property type="project" value="TreeGrafter"/>
</dbReference>
<comment type="similarity">
    <text evidence="2">Belongs to the archaeal/bacterial/fungal opsin family.</text>
</comment>
<feature type="transmembrane region" description="Helical" evidence="7">
    <location>
        <begin position="130"/>
        <end position="150"/>
    </location>
</feature>
<evidence type="ECO:0000256" key="2">
    <source>
        <dbReference type="ARBA" id="ARBA00008130"/>
    </source>
</evidence>
<proteinExistence type="inferred from homology"/>
<dbReference type="InterPro" id="IPR001425">
    <property type="entry name" value="Arc/bac/fun_rhodopsins"/>
</dbReference>